<dbReference type="EMBL" id="CACTIH010007316">
    <property type="protein sequence ID" value="CAA3009374.1"/>
    <property type="molecule type" value="Genomic_DNA"/>
</dbReference>
<dbReference type="Gene3D" id="1.10.630.10">
    <property type="entry name" value="Cytochrome P450"/>
    <property type="match status" value="1"/>
</dbReference>
<dbReference type="Gramene" id="OE9A104835T1">
    <property type="protein sequence ID" value="OE9A104835C1"/>
    <property type="gene ID" value="OE9A104835"/>
</dbReference>
<accession>A0A8S0TTX1</accession>
<dbReference type="GO" id="GO:0005506">
    <property type="term" value="F:iron ion binding"/>
    <property type="evidence" value="ECO:0007669"/>
    <property type="project" value="InterPro"/>
</dbReference>
<evidence type="ECO:0000313" key="1">
    <source>
        <dbReference type="EMBL" id="CAA3009374.1"/>
    </source>
</evidence>
<dbReference type="AlphaFoldDB" id="A0A8S0TTX1"/>
<dbReference type="SUPFAM" id="SSF48264">
    <property type="entry name" value="Cytochrome P450"/>
    <property type="match status" value="1"/>
</dbReference>
<sequence>MIMASSPLAFYSSQFHYSLQRSQKLASKPLKPAPFFQPIKASVSKKPSISTPPLEVSRIVPPKPTKLPIRKIPVDYGLPLIGPWKDRQDYFYDQCRDEYFKSRIQKYQSTVFRTNTPPGPLITFNSKVIALLDDKSFPVLFDTDKVEKKDVFTSTYMPSTELTGGYKIPSYLDPLEPNHAKLKKIVFFLLFLRRDHVIREFHSSLIEFFDDLERELATKGKASFGEANDQVAFTFLARSLYGANPVDTKLGSDGPKIVRKWVLFQLHPLVILGLPRRIEDGIFHSIFIQHS</sequence>
<name>A0A8S0TTX1_OLEEU</name>
<reference evidence="1 2" key="1">
    <citation type="submission" date="2019-12" db="EMBL/GenBank/DDBJ databases">
        <authorList>
            <person name="Alioto T."/>
            <person name="Alioto T."/>
            <person name="Gomez Garrido J."/>
        </authorList>
    </citation>
    <scope>NUCLEOTIDE SEQUENCE [LARGE SCALE GENOMIC DNA]</scope>
</reference>
<evidence type="ECO:0000313" key="2">
    <source>
        <dbReference type="Proteomes" id="UP000594638"/>
    </source>
</evidence>
<dbReference type="GO" id="GO:0016705">
    <property type="term" value="F:oxidoreductase activity, acting on paired donors, with incorporation or reduction of molecular oxygen"/>
    <property type="evidence" value="ECO:0007669"/>
    <property type="project" value="InterPro"/>
</dbReference>
<dbReference type="OrthoDB" id="2789670at2759"/>
<dbReference type="GO" id="GO:0004497">
    <property type="term" value="F:monooxygenase activity"/>
    <property type="evidence" value="ECO:0007669"/>
    <property type="project" value="InterPro"/>
</dbReference>
<dbReference type="Proteomes" id="UP000594638">
    <property type="component" value="Unassembled WGS sequence"/>
</dbReference>
<dbReference type="InterPro" id="IPR036396">
    <property type="entry name" value="Cyt_P450_sf"/>
</dbReference>
<gene>
    <name evidence="1" type="ORF">OLEA9_A104835</name>
</gene>
<protein>
    <submittedName>
        <fullName evidence="1">Allene oxide synthase 1, chloroplastic</fullName>
    </submittedName>
</protein>
<keyword evidence="2" id="KW-1185">Reference proteome</keyword>
<organism evidence="1 2">
    <name type="scientific">Olea europaea subsp. europaea</name>
    <dbReference type="NCBI Taxonomy" id="158383"/>
    <lineage>
        <taxon>Eukaryota</taxon>
        <taxon>Viridiplantae</taxon>
        <taxon>Streptophyta</taxon>
        <taxon>Embryophyta</taxon>
        <taxon>Tracheophyta</taxon>
        <taxon>Spermatophyta</taxon>
        <taxon>Magnoliopsida</taxon>
        <taxon>eudicotyledons</taxon>
        <taxon>Gunneridae</taxon>
        <taxon>Pentapetalae</taxon>
        <taxon>asterids</taxon>
        <taxon>lamiids</taxon>
        <taxon>Lamiales</taxon>
        <taxon>Oleaceae</taxon>
        <taxon>Oleeae</taxon>
        <taxon>Olea</taxon>
    </lineage>
</organism>
<comment type="caution">
    <text evidence="1">The sequence shown here is derived from an EMBL/GenBank/DDBJ whole genome shotgun (WGS) entry which is preliminary data.</text>
</comment>
<proteinExistence type="predicted"/>
<dbReference type="GO" id="GO:0020037">
    <property type="term" value="F:heme binding"/>
    <property type="evidence" value="ECO:0007669"/>
    <property type="project" value="InterPro"/>
</dbReference>